<dbReference type="GO" id="GO:0003700">
    <property type="term" value="F:DNA-binding transcription factor activity"/>
    <property type="evidence" value="ECO:0007669"/>
    <property type="project" value="TreeGrafter"/>
</dbReference>
<dbReference type="SUPFAM" id="SSF46689">
    <property type="entry name" value="Homeodomain-like"/>
    <property type="match status" value="1"/>
</dbReference>
<dbReference type="GO" id="GO:0000976">
    <property type="term" value="F:transcription cis-regulatory region binding"/>
    <property type="evidence" value="ECO:0007669"/>
    <property type="project" value="TreeGrafter"/>
</dbReference>
<dbReference type="EMBL" id="CABWMH010000034">
    <property type="protein sequence ID" value="VXC35294.1"/>
    <property type="molecule type" value="Genomic_DNA"/>
</dbReference>
<dbReference type="Pfam" id="PF14246">
    <property type="entry name" value="TetR_C_7"/>
    <property type="match status" value="1"/>
</dbReference>
<dbReference type="InterPro" id="IPR009057">
    <property type="entry name" value="Homeodomain-like_sf"/>
</dbReference>
<dbReference type="Gene3D" id="1.10.357.10">
    <property type="entry name" value="Tetracycline Repressor, domain 2"/>
    <property type="match status" value="1"/>
</dbReference>
<feature type="DNA-binding region" description="H-T-H motif" evidence="2">
    <location>
        <begin position="45"/>
        <end position="64"/>
    </location>
</feature>
<dbReference type="PANTHER" id="PTHR30055:SF146">
    <property type="entry name" value="HTH-TYPE TRANSCRIPTIONAL DUAL REGULATOR CECR"/>
    <property type="match status" value="1"/>
</dbReference>
<proteinExistence type="predicted"/>
<dbReference type="Pfam" id="PF00440">
    <property type="entry name" value="TetR_N"/>
    <property type="match status" value="1"/>
</dbReference>
<dbReference type="PRINTS" id="PR00455">
    <property type="entry name" value="HTHTETR"/>
</dbReference>
<sequence>MKKKTQEPVSRPRGRPRAEDIGQVDLLIINAATTLFLKQGFARTSMDMVAATSGTGKSSLYARYTTKQALFGAVVQRSIEMMFGNFAVLPTGGDPTERLHETGLELLRNLLHPRCIALMRITAAETANFPELAAMAYQVSLEGSIRCLSDAISSCGMPLSDEQAKRFVELVLQPAAFKALYGADVQTLLKRCPDDISDAIRLLFPDGFPEA</sequence>
<evidence type="ECO:0000256" key="1">
    <source>
        <dbReference type="ARBA" id="ARBA00023125"/>
    </source>
</evidence>
<organism evidence="4 5">
    <name type="scientific">Pantoea brenneri</name>
    <dbReference type="NCBI Taxonomy" id="472694"/>
    <lineage>
        <taxon>Bacteria</taxon>
        <taxon>Pseudomonadati</taxon>
        <taxon>Pseudomonadota</taxon>
        <taxon>Gammaproteobacteria</taxon>
        <taxon>Enterobacterales</taxon>
        <taxon>Erwiniaceae</taxon>
        <taxon>Pantoea</taxon>
    </lineage>
</organism>
<dbReference type="InterPro" id="IPR001647">
    <property type="entry name" value="HTH_TetR"/>
</dbReference>
<dbReference type="AlphaFoldDB" id="A0AAX3JA33"/>
<protein>
    <submittedName>
        <fullName evidence="4">Transcriptional regulator, TetR family</fullName>
    </submittedName>
</protein>
<keyword evidence="1 2" id="KW-0238">DNA-binding</keyword>
<gene>
    <name evidence="4" type="ORF">PANT111_40015</name>
</gene>
<name>A0AAX3JA33_9GAMM</name>
<evidence type="ECO:0000313" key="4">
    <source>
        <dbReference type="EMBL" id="VXC35294.1"/>
    </source>
</evidence>
<dbReference type="InterPro" id="IPR039536">
    <property type="entry name" value="TetR_C_Proteobacteria"/>
</dbReference>
<dbReference type="Proteomes" id="UP000433737">
    <property type="component" value="Unassembled WGS sequence"/>
</dbReference>
<evidence type="ECO:0000259" key="3">
    <source>
        <dbReference type="PROSITE" id="PS50977"/>
    </source>
</evidence>
<feature type="domain" description="HTH tetR-type" evidence="3">
    <location>
        <begin position="22"/>
        <end position="82"/>
    </location>
</feature>
<dbReference type="PANTHER" id="PTHR30055">
    <property type="entry name" value="HTH-TYPE TRANSCRIPTIONAL REGULATOR RUTR"/>
    <property type="match status" value="1"/>
</dbReference>
<evidence type="ECO:0000313" key="5">
    <source>
        <dbReference type="Proteomes" id="UP000433737"/>
    </source>
</evidence>
<dbReference type="RefSeq" id="WP_201306397.1">
    <property type="nucleotide sequence ID" value="NZ_LR733469.1"/>
</dbReference>
<comment type="caution">
    <text evidence="4">The sequence shown here is derived from an EMBL/GenBank/DDBJ whole genome shotgun (WGS) entry which is preliminary data.</text>
</comment>
<evidence type="ECO:0000256" key="2">
    <source>
        <dbReference type="PROSITE-ProRule" id="PRU00335"/>
    </source>
</evidence>
<dbReference type="PROSITE" id="PS50977">
    <property type="entry name" value="HTH_TETR_2"/>
    <property type="match status" value="1"/>
</dbReference>
<accession>A0AAX3JA33</accession>
<dbReference type="InterPro" id="IPR050109">
    <property type="entry name" value="HTH-type_TetR-like_transc_reg"/>
</dbReference>
<reference evidence="4 5" key="1">
    <citation type="submission" date="2019-10" db="EMBL/GenBank/DDBJ databases">
        <authorList>
            <person name="Karimi E."/>
        </authorList>
    </citation>
    <scope>NUCLEOTIDE SEQUENCE [LARGE SCALE GENOMIC DNA]</scope>
    <source>
        <strain evidence="4">Pantoea sp. 111</strain>
    </source>
</reference>